<protein>
    <recommendedName>
        <fullName evidence="4">Lipase domain-containing protein</fullName>
    </recommendedName>
</protein>
<dbReference type="PANTHER" id="PTHR32015">
    <property type="entry name" value="FASTING INDUCED LIPASE"/>
    <property type="match status" value="1"/>
</dbReference>
<dbReference type="SUPFAM" id="SSF53474">
    <property type="entry name" value="alpha/beta-Hydrolases"/>
    <property type="match status" value="1"/>
</dbReference>
<evidence type="ECO:0000256" key="1">
    <source>
        <dbReference type="SAM" id="MobiDB-lite"/>
    </source>
</evidence>
<organism evidence="2 3">
    <name type="scientific">Caenorhabditis nigoni</name>
    <dbReference type="NCBI Taxonomy" id="1611254"/>
    <lineage>
        <taxon>Eukaryota</taxon>
        <taxon>Metazoa</taxon>
        <taxon>Ecdysozoa</taxon>
        <taxon>Nematoda</taxon>
        <taxon>Chromadorea</taxon>
        <taxon>Rhabditida</taxon>
        <taxon>Rhabditina</taxon>
        <taxon>Rhabditomorpha</taxon>
        <taxon>Rhabditoidea</taxon>
        <taxon>Rhabditidae</taxon>
        <taxon>Peloderinae</taxon>
        <taxon>Caenorhabditis</taxon>
    </lineage>
</organism>
<feature type="region of interest" description="Disordered" evidence="1">
    <location>
        <begin position="401"/>
        <end position="464"/>
    </location>
</feature>
<dbReference type="GO" id="GO:0016298">
    <property type="term" value="F:lipase activity"/>
    <property type="evidence" value="ECO:0007669"/>
    <property type="project" value="TreeGrafter"/>
</dbReference>
<dbReference type="FunFam" id="3.40.50.1820:FF:000550">
    <property type="entry name" value="LIPaSe related"/>
    <property type="match status" value="1"/>
</dbReference>
<dbReference type="Proteomes" id="UP000230233">
    <property type="component" value="Chromosome IV"/>
</dbReference>
<sequence>MINLHPVPLVYQAQHTVYGIYVICVVRCPVQEIIAKNCQKCNMRQDCVYDDREYLYDDSRNFLIEIHFSLSINEFLCCGGCIEKLDDSAGSKPIEANMKWITVAAALAVINTATCGHDVHKHFMAWMKQHYTPEEVKAFVRDDLTTGSIGGGPLTKETNDRPVVFVHGLNNEAGNLWKVARVFAAHGFPTQYMFATTWGRGLEPTNFNVGMSCAHVRHIRRFIEMVLKYTGAKQIDVIGYSMGSPIARKAILGGKCVDDANVALGPSLQSRIHTYISVAGANQGSYLCGLPFFEICNMNTGLSCNSKFLADINWFKNYESSYKSFNLASSGDSVVGYMACGKKASEFPGGHEWKVEGMNHEQTEFDTAEIQLKMLRESTDGKSKSRPAGKNSFAEVKKYLNTKRRDVKPLKTAKPVPKKVAAKKGAPKKAAPPKKAPAKKAAPAKRASPKKAAPPKKNQKPARH</sequence>
<dbReference type="InterPro" id="IPR002918">
    <property type="entry name" value="Lipase_EstA/Esterase_EstB"/>
</dbReference>
<dbReference type="AlphaFoldDB" id="A0A2G5U4W2"/>
<gene>
    <name evidence="2" type="primary">Cnig_chr_IV.g14134</name>
    <name evidence="2" type="ORF">B9Z55_014134</name>
</gene>
<feature type="compositionally biased region" description="Basic residues" evidence="1">
    <location>
        <begin position="447"/>
        <end position="464"/>
    </location>
</feature>
<evidence type="ECO:0000313" key="2">
    <source>
        <dbReference type="EMBL" id="PIC34513.1"/>
    </source>
</evidence>
<dbReference type="Pfam" id="PF01674">
    <property type="entry name" value="Lipase_2"/>
    <property type="match status" value="1"/>
</dbReference>
<accession>A0A2G5U4W2</accession>
<reference evidence="3" key="1">
    <citation type="submission" date="2017-10" db="EMBL/GenBank/DDBJ databases">
        <title>Rapid genome shrinkage in a self-fertile nematode reveals novel sperm competition proteins.</title>
        <authorList>
            <person name="Yin D."/>
            <person name="Schwarz E.M."/>
            <person name="Thomas C.G."/>
            <person name="Felde R.L."/>
            <person name="Korf I.F."/>
            <person name="Cutter A.D."/>
            <person name="Schartner C.M."/>
            <person name="Ralston E.J."/>
            <person name="Meyer B.J."/>
            <person name="Haag E.S."/>
        </authorList>
    </citation>
    <scope>NUCLEOTIDE SEQUENCE [LARGE SCALE GENOMIC DNA]</scope>
    <source>
        <strain evidence="3">JU1422</strain>
    </source>
</reference>
<feature type="compositionally biased region" description="Basic residues" evidence="1">
    <location>
        <begin position="416"/>
        <end position="427"/>
    </location>
</feature>
<dbReference type="Gene3D" id="3.40.50.1820">
    <property type="entry name" value="alpha/beta hydrolase"/>
    <property type="match status" value="1"/>
</dbReference>
<comment type="caution">
    <text evidence="2">The sequence shown here is derived from an EMBL/GenBank/DDBJ whole genome shotgun (WGS) entry which is preliminary data.</text>
</comment>
<dbReference type="EMBL" id="PDUG01000004">
    <property type="protein sequence ID" value="PIC34513.1"/>
    <property type="molecule type" value="Genomic_DNA"/>
</dbReference>
<name>A0A2G5U4W2_9PELO</name>
<keyword evidence="3" id="KW-1185">Reference proteome</keyword>
<dbReference type="OrthoDB" id="9974421at2759"/>
<evidence type="ECO:0008006" key="4">
    <source>
        <dbReference type="Google" id="ProtNLM"/>
    </source>
</evidence>
<dbReference type="InterPro" id="IPR029058">
    <property type="entry name" value="AB_hydrolase_fold"/>
</dbReference>
<evidence type="ECO:0000313" key="3">
    <source>
        <dbReference type="Proteomes" id="UP000230233"/>
    </source>
</evidence>
<dbReference type="STRING" id="1611254.A0A2G5U4W2"/>
<dbReference type="GO" id="GO:0016042">
    <property type="term" value="P:lipid catabolic process"/>
    <property type="evidence" value="ECO:0007669"/>
    <property type="project" value="InterPro"/>
</dbReference>
<dbReference type="PANTHER" id="PTHR32015:SF10">
    <property type="entry name" value="LIPASE RELATED"/>
    <property type="match status" value="1"/>
</dbReference>
<proteinExistence type="predicted"/>